<accession>A0ABD3R388</accession>
<feature type="compositionally biased region" description="Low complexity" evidence="2">
    <location>
        <begin position="66"/>
        <end position="80"/>
    </location>
</feature>
<feature type="domain" description="LRRK2 ARM repeat" evidence="3">
    <location>
        <begin position="575"/>
        <end position="742"/>
    </location>
</feature>
<dbReference type="InterPro" id="IPR011989">
    <property type="entry name" value="ARM-like"/>
</dbReference>
<dbReference type="InterPro" id="IPR056597">
    <property type="entry name" value="ARM_LRRK2"/>
</dbReference>
<feature type="region of interest" description="Disordered" evidence="2">
    <location>
        <begin position="185"/>
        <end position="332"/>
    </location>
</feature>
<dbReference type="Proteomes" id="UP001530377">
    <property type="component" value="Unassembled WGS sequence"/>
</dbReference>
<dbReference type="SUPFAM" id="SSF48371">
    <property type="entry name" value="ARM repeat"/>
    <property type="match status" value="1"/>
</dbReference>
<comment type="caution">
    <text evidence="4">The sequence shown here is derived from an EMBL/GenBank/DDBJ whole genome shotgun (WGS) entry which is preliminary data.</text>
</comment>
<feature type="compositionally biased region" description="Low complexity" evidence="2">
    <location>
        <begin position="478"/>
        <end position="498"/>
    </location>
</feature>
<evidence type="ECO:0000256" key="2">
    <source>
        <dbReference type="SAM" id="MobiDB-lite"/>
    </source>
</evidence>
<name>A0ABD3R388_9STRA</name>
<dbReference type="AlphaFoldDB" id="A0ABD3R388"/>
<dbReference type="PANTHER" id="PTHR22895:SF0">
    <property type="entry name" value="ARMADILLO REPEAT-CONTAINING PROTEIN 6"/>
    <property type="match status" value="1"/>
</dbReference>
<gene>
    <name evidence="4" type="ORF">ACHAXA_007061</name>
</gene>
<feature type="compositionally biased region" description="Polar residues" evidence="2">
    <location>
        <begin position="394"/>
        <end position="403"/>
    </location>
</feature>
<reference evidence="4 5" key="1">
    <citation type="submission" date="2024-10" db="EMBL/GenBank/DDBJ databases">
        <title>Updated reference genomes for cyclostephanoid diatoms.</title>
        <authorList>
            <person name="Roberts W.R."/>
            <person name="Alverson A.J."/>
        </authorList>
    </citation>
    <scope>NUCLEOTIDE SEQUENCE [LARGE SCALE GENOMIC DNA]</scope>
    <source>
        <strain evidence="4 5">AJA228-03</strain>
    </source>
</reference>
<feature type="compositionally biased region" description="Polar residues" evidence="2">
    <location>
        <begin position="296"/>
        <end position="307"/>
    </location>
</feature>
<feature type="compositionally biased region" description="Polar residues" evidence="2">
    <location>
        <begin position="216"/>
        <end position="236"/>
    </location>
</feature>
<feature type="region of interest" description="Disordered" evidence="2">
    <location>
        <begin position="463"/>
        <end position="505"/>
    </location>
</feature>
<dbReference type="EMBL" id="JALLPB020000753">
    <property type="protein sequence ID" value="KAL3806707.1"/>
    <property type="molecule type" value="Genomic_DNA"/>
</dbReference>
<dbReference type="Gene3D" id="1.25.10.10">
    <property type="entry name" value="Leucine-rich Repeat Variant"/>
    <property type="match status" value="1"/>
</dbReference>
<organism evidence="4 5">
    <name type="scientific">Cyclostephanos tholiformis</name>
    <dbReference type="NCBI Taxonomy" id="382380"/>
    <lineage>
        <taxon>Eukaryota</taxon>
        <taxon>Sar</taxon>
        <taxon>Stramenopiles</taxon>
        <taxon>Ochrophyta</taxon>
        <taxon>Bacillariophyta</taxon>
        <taxon>Coscinodiscophyceae</taxon>
        <taxon>Thalassiosirophycidae</taxon>
        <taxon>Stephanodiscales</taxon>
        <taxon>Stephanodiscaceae</taxon>
        <taxon>Cyclostephanos</taxon>
    </lineage>
</organism>
<evidence type="ECO:0000313" key="4">
    <source>
        <dbReference type="EMBL" id="KAL3806707.1"/>
    </source>
</evidence>
<feature type="compositionally biased region" description="Polar residues" evidence="2">
    <location>
        <begin position="746"/>
        <end position="775"/>
    </location>
</feature>
<sequence>MSSDNHNNISSTDSFNIFSQLNDDEVDEALDDTLNFDLDFDAVAESMGHALPNIDLGEMGSLGTRSPSPSGSASAFSMGSKRSRAEFDSESECDSERYANAKRMVFHSGPESSFSFGQSYQDEDYATKVIQRDREREGRCHQCGLETHKLVMGRLGVELQPLTIEGEVFDGRCLLCDPLTEGEIATTNAENSPAPPKTGGRNKGESASLDDGGSELSASKSKQTPQPSPCVNNPGPNMSVPPKTGGRNKGESASLDDGRSEINASKSKQTPQPPPRGNNLGPNMSNRPPPPPPHQHQWQNLRSEQPTPNLPFHQDALSRRSGKFTPTPNQYHSKMALAKQAQLPRRHSSMEHARLVCGDTNNRRPVKSNGPRSYSGGGMPGPPPLGDGTGLWAQLTSDHNPSNESVSSVTRVEVERSPSLLNGGNIVEKDDSYSRTIHYNKSSSKSSGVGMALKCTETIPDSEHHLSAPQQHPQTPHLLNRSPLDPSSSSSRMALRSPQVPANMNNRNFAMRGGNGNLTPKSIPSVQDILTSVGTVPQAVRLAHSKLQSSIYHHHIFPMDEDMERAHVEKTLIYLESGGGDICDIVVAMRRFPFSLAVQRSACEKLYAHCFDQEHAHAIGLVGGIRTIIDAMEHHPNDAKLLHACTDMMKHLAMASTFNTDMLDRMGSVGIIISTMERHPKNAVLLESCCWAMERLTQSPSPELKLRWAKGGGIHAAMKAVETFPNNESLLRAAFHCLRQLGYNPSSYGSNSQSLPQQQRQTGSNPQPQQIPSNTSVRSNGGGNGGGVMPLPRGGRMNGANIMQNMHNNYMMGDSLMMGNSMSNVANTMIGNNNNTTRGNNDSMGNSNIRRMQNEERY</sequence>
<protein>
    <recommendedName>
        <fullName evidence="3">LRRK2 ARM repeat domain-containing protein</fullName>
    </recommendedName>
</protein>
<feature type="region of interest" description="Disordered" evidence="2">
    <location>
        <begin position="60"/>
        <end position="91"/>
    </location>
</feature>
<dbReference type="PANTHER" id="PTHR22895">
    <property type="entry name" value="ARMADILLO REPEAT-CONTAINING PROTEIN 6"/>
    <property type="match status" value="1"/>
</dbReference>
<feature type="compositionally biased region" description="Low complexity" evidence="2">
    <location>
        <begin position="831"/>
        <end position="841"/>
    </location>
</feature>
<feature type="region of interest" description="Disordered" evidence="2">
    <location>
        <begin position="831"/>
        <end position="858"/>
    </location>
</feature>
<feature type="region of interest" description="Disordered" evidence="2">
    <location>
        <begin position="355"/>
        <end position="427"/>
    </location>
</feature>
<keyword evidence="5" id="KW-1185">Reference proteome</keyword>
<dbReference type="Pfam" id="PF23744">
    <property type="entry name" value="ARM_LRRK2"/>
    <property type="match status" value="1"/>
</dbReference>
<feature type="compositionally biased region" description="Polar residues" evidence="2">
    <location>
        <begin position="842"/>
        <end position="851"/>
    </location>
</feature>
<dbReference type="InterPro" id="IPR016024">
    <property type="entry name" value="ARM-type_fold"/>
</dbReference>
<keyword evidence="1" id="KW-0677">Repeat</keyword>
<proteinExistence type="predicted"/>
<evidence type="ECO:0000259" key="3">
    <source>
        <dbReference type="Pfam" id="PF23744"/>
    </source>
</evidence>
<feature type="region of interest" description="Disordered" evidence="2">
    <location>
        <begin position="746"/>
        <end position="798"/>
    </location>
</feature>
<evidence type="ECO:0000256" key="1">
    <source>
        <dbReference type="ARBA" id="ARBA00022737"/>
    </source>
</evidence>
<evidence type="ECO:0000313" key="5">
    <source>
        <dbReference type="Proteomes" id="UP001530377"/>
    </source>
</evidence>